<feature type="coiled-coil region" evidence="1">
    <location>
        <begin position="541"/>
        <end position="593"/>
    </location>
</feature>
<dbReference type="CDD" id="cd06257">
    <property type="entry name" value="DnaJ"/>
    <property type="match status" value="1"/>
</dbReference>
<dbReference type="PANTHER" id="PTHR36335">
    <property type="entry name" value="CHAPERONE DNAJ-DOMAIN SUPERFAMILY PROTEIN"/>
    <property type="match status" value="1"/>
</dbReference>
<feature type="compositionally biased region" description="Low complexity" evidence="2">
    <location>
        <begin position="186"/>
        <end position="199"/>
    </location>
</feature>
<reference evidence="3" key="1">
    <citation type="submission" date="2014-09" db="EMBL/GenBank/DDBJ databases">
        <authorList>
            <person name="Magalhaes I.L.F."/>
            <person name="Oliveira U."/>
            <person name="Santos F.R."/>
            <person name="Vidigal T.H.D.A."/>
            <person name="Brescovit A.D."/>
            <person name="Santos A.J."/>
        </authorList>
    </citation>
    <scope>NUCLEOTIDE SEQUENCE</scope>
    <source>
        <tissue evidence="3">Shoot tissue taken approximately 20 cm above the soil surface</tissue>
    </source>
</reference>
<dbReference type="PANTHER" id="PTHR36335:SF1">
    <property type="entry name" value="CHAPERONE DNAJ-DOMAIN SUPERFAMILY PROTEIN"/>
    <property type="match status" value="1"/>
</dbReference>
<feature type="compositionally biased region" description="Basic and acidic residues" evidence="2">
    <location>
        <begin position="347"/>
        <end position="363"/>
    </location>
</feature>
<dbReference type="EMBL" id="GBRH01209365">
    <property type="protein sequence ID" value="JAD88530.1"/>
    <property type="molecule type" value="Transcribed_RNA"/>
</dbReference>
<organism evidence="3">
    <name type="scientific">Arundo donax</name>
    <name type="common">Giant reed</name>
    <name type="synonym">Donax arundinaceus</name>
    <dbReference type="NCBI Taxonomy" id="35708"/>
    <lineage>
        <taxon>Eukaryota</taxon>
        <taxon>Viridiplantae</taxon>
        <taxon>Streptophyta</taxon>
        <taxon>Embryophyta</taxon>
        <taxon>Tracheophyta</taxon>
        <taxon>Spermatophyta</taxon>
        <taxon>Magnoliopsida</taxon>
        <taxon>Liliopsida</taxon>
        <taxon>Poales</taxon>
        <taxon>Poaceae</taxon>
        <taxon>PACMAD clade</taxon>
        <taxon>Arundinoideae</taxon>
        <taxon>Arundineae</taxon>
        <taxon>Arundo</taxon>
    </lineage>
</organism>
<dbReference type="AlphaFoldDB" id="A0A0A9DS80"/>
<evidence type="ECO:0000313" key="3">
    <source>
        <dbReference type="EMBL" id="JAD88530.1"/>
    </source>
</evidence>
<protein>
    <recommendedName>
        <fullName evidence="4">J domain-containing protein</fullName>
    </recommendedName>
</protein>
<feature type="compositionally biased region" description="Polar residues" evidence="2">
    <location>
        <begin position="274"/>
        <end position="284"/>
    </location>
</feature>
<feature type="compositionally biased region" description="Low complexity" evidence="2">
    <location>
        <begin position="99"/>
        <end position="112"/>
    </location>
</feature>
<dbReference type="InterPro" id="IPR036869">
    <property type="entry name" value="J_dom_sf"/>
</dbReference>
<dbReference type="InterPro" id="IPR001623">
    <property type="entry name" value="DnaJ_domain"/>
</dbReference>
<feature type="compositionally biased region" description="Polar residues" evidence="2">
    <location>
        <begin position="10"/>
        <end position="26"/>
    </location>
</feature>
<feature type="compositionally biased region" description="Polar residues" evidence="2">
    <location>
        <begin position="314"/>
        <end position="324"/>
    </location>
</feature>
<keyword evidence="1" id="KW-0175">Coiled coil</keyword>
<accession>A0A0A9DS80</accession>
<reference evidence="3" key="2">
    <citation type="journal article" date="2015" name="Data Brief">
        <title>Shoot transcriptome of the giant reed, Arundo donax.</title>
        <authorList>
            <person name="Barrero R.A."/>
            <person name="Guerrero F.D."/>
            <person name="Moolhuijzen P."/>
            <person name="Goolsby J.A."/>
            <person name="Tidwell J."/>
            <person name="Bellgard S.E."/>
            <person name="Bellgard M.I."/>
        </authorList>
    </citation>
    <scope>NUCLEOTIDE SEQUENCE</scope>
    <source>
        <tissue evidence="3">Shoot tissue taken approximately 20 cm above the soil surface</tissue>
    </source>
</reference>
<feature type="compositionally biased region" description="Basic and acidic residues" evidence="2">
    <location>
        <begin position="285"/>
        <end position="301"/>
    </location>
</feature>
<proteinExistence type="predicted"/>
<evidence type="ECO:0000256" key="2">
    <source>
        <dbReference type="SAM" id="MobiDB-lite"/>
    </source>
</evidence>
<feature type="region of interest" description="Disordered" evidence="2">
    <location>
        <begin position="260"/>
        <end position="363"/>
    </location>
</feature>
<feature type="compositionally biased region" description="Acidic residues" evidence="2">
    <location>
        <begin position="79"/>
        <end position="89"/>
    </location>
</feature>
<evidence type="ECO:0008006" key="4">
    <source>
        <dbReference type="Google" id="ProtNLM"/>
    </source>
</evidence>
<feature type="compositionally biased region" description="Low complexity" evidence="2">
    <location>
        <begin position="52"/>
        <end position="78"/>
    </location>
</feature>
<evidence type="ECO:0000256" key="1">
    <source>
        <dbReference type="SAM" id="Coils"/>
    </source>
</evidence>
<feature type="compositionally biased region" description="Acidic residues" evidence="2">
    <location>
        <begin position="33"/>
        <end position="44"/>
    </location>
</feature>
<dbReference type="SUPFAM" id="SSF46565">
    <property type="entry name" value="Chaperone J-domain"/>
    <property type="match status" value="1"/>
</dbReference>
<feature type="region of interest" description="Disordered" evidence="2">
    <location>
        <begin position="1"/>
        <end position="208"/>
    </location>
</feature>
<dbReference type="GO" id="GO:0005783">
    <property type="term" value="C:endoplasmic reticulum"/>
    <property type="evidence" value="ECO:0007669"/>
    <property type="project" value="UniProtKB-ARBA"/>
</dbReference>
<name>A0A0A9DS80_ARUDO</name>
<feature type="compositionally biased region" description="Acidic residues" evidence="2">
    <location>
        <begin position="133"/>
        <end position="145"/>
    </location>
</feature>
<sequence>MSWGRFNPHQGATRQGMRRSSAQKPSPCTVVVIDEDDDGDDASDSEVFIIDGAAGEAAPSAAGCQAKKGNGSSGGVISIDDDEDEEKVEEEGTGRGDKAGPSASRAEESPAATTPGRGSPRNRYGLDCTSDSSESDSSEGWDSESSDGGTSDCEILDDTSGTARKMWETAASRKKMPNGVHESREGSSTASTSSAGSETTPDENAYGLFGTEYNLDENIFFWYFSNAWKEDAQNGTGCSKNGTAECHLNENMQFSDAWKEGVQNSSGDAKDGHGSSSVPNANEHSNGKETDCRGSSEEKEFVQNSNGAEKDGHGSSSVPNANEHSNGKETDCRGSSNLDPGMACNDKAAHSHDDVVPEKAPDGIHCPHLDKTFVSANRVFPSSSSAVRKDGSPPMFVSTPEKVDEKISGGVCSQKDQSPPDAQNVINKDTYAAQDDGSASGQQKAVPPFTSTCDCSRQFRENCSQVQANSCACAAASIKNTSVNVTSGSCSLHRKDLVDLGRFTLVQDTSDFQYGLIGEREKHKESVEFKRAAEKEWASRQRQLQIQADEAKKLRKRKKAEALRLLDMEKRQKQRLQEVRESQRKNEEEIQLKEQYRGAVRKELEDTERRYRDMASILRALGIPVQGGEVKAAFKQALLKFHPDRVSRNDVYQQVKAEETFKFISRLKEKLPRFV</sequence>